<dbReference type="EMBL" id="BGPR01046149">
    <property type="protein sequence ID" value="GBO23112.1"/>
    <property type="molecule type" value="Genomic_DNA"/>
</dbReference>
<sequence length="111" mass="12133">ARPQRLLDHRRRAEVRETRGLSGSSGQGRLGIRESQGVCPAPYQADLQRPFEPGTSKTLPIGHRGNSNLLKPPIHFTDKLYILGHEKELAGVVSPKLSRILPPKGAVSPRG</sequence>
<feature type="region of interest" description="Disordered" evidence="1">
    <location>
        <begin position="1"/>
        <end position="35"/>
    </location>
</feature>
<keyword evidence="3" id="KW-1185">Reference proteome</keyword>
<feature type="non-terminal residue" evidence="2">
    <location>
        <position position="1"/>
    </location>
</feature>
<accession>A0A4Y2VEU7</accession>
<dbReference type="Proteomes" id="UP000499080">
    <property type="component" value="Unassembled WGS sequence"/>
</dbReference>
<name>A0A4Y2VEU7_ARAVE</name>
<comment type="caution">
    <text evidence="2">The sequence shown here is derived from an EMBL/GenBank/DDBJ whole genome shotgun (WGS) entry which is preliminary data.</text>
</comment>
<organism evidence="2 3">
    <name type="scientific">Araneus ventricosus</name>
    <name type="common">Orbweaver spider</name>
    <name type="synonym">Epeira ventricosa</name>
    <dbReference type="NCBI Taxonomy" id="182803"/>
    <lineage>
        <taxon>Eukaryota</taxon>
        <taxon>Metazoa</taxon>
        <taxon>Ecdysozoa</taxon>
        <taxon>Arthropoda</taxon>
        <taxon>Chelicerata</taxon>
        <taxon>Arachnida</taxon>
        <taxon>Araneae</taxon>
        <taxon>Araneomorphae</taxon>
        <taxon>Entelegynae</taxon>
        <taxon>Araneoidea</taxon>
        <taxon>Araneidae</taxon>
        <taxon>Araneus</taxon>
    </lineage>
</organism>
<protein>
    <submittedName>
        <fullName evidence="2">Uncharacterized protein</fullName>
    </submittedName>
</protein>
<reference evidence="2 3" key="1">
    <citation type="journal article" date="2019" name="Sci. Rep.">
        <title>Orb-weaving spider Araneus ventricosus genome elucidates the spidroin gene catalogue.</title>
        <authorList>
            <person name="Kono N."/>
            <person name="Nakamura H."/>
            <person name="Ohtoshi R."/>
            <person name="Moran D.A.P."/>
            <person name="Shinohara A."/>
            <person name="Yoshida Y."/>
            <person name="Fujiwara M."/>
            <person name="Mori M."/>
            <person name="Tomita M."/>
            <person name="Arakawa K."/>
        </authorList>
    </citation>
    <scope>NUCLEOTIDE SEQUENCE [LARGE SCALE GENOMIC DNA]</scope>
</reference>
<evidence type="ECO:0000313" key="3">
    <source>
        <dbReference type="Proteomes" id="UP000499080"/>
    </source>
</evidence>
<gene>
    <name evidence="2" type="ORF">AVEN_213193_1</name>
</gene>
<evidence type="ECO:0000313" key="2">
    <source>
        <dbReference type="EMBL" id="GBO23112.1"/>
    </source>
</evidence>
<evidence type="ECO:0000256" key="1">
    <source>
        <dbReference type="SAM" id="MobiDB-lite"/>
    </source>
</evidence>
<dbReference type="AlphaFoldDB" id="A0A4Y2VEU7"/>
<proteinExistence type="predicted"/>